<evidence type="ECO:0000313" key="2">
    <source>
        <dbReference type="EMBL" id="CAA9584263.1"/>
    </source>
</evidence>
<accession>A0A6J4VSM8</accession>
<name>A0A6J4VSM8_9BACT</name>
<proteinExistence type="predicted"/>
<organism evidence="2">
    <name type="scientific">uncultured Thermomicrobiales bacterium</name>
    <dbReference type="NCBI Taxonomy" id="1645740"/>
    <lineage>
        <taxon>Bacteria</taxon>
        <taxon>Pseudomonadati</taxon>
        <taxon>Thermomicrobiota</taxon>
        <taxon>Thermomicrobia</taxon>
        <taxon>Thermomicrobiales</taxon>
        <taxon>environmental samples</taxon>
    </lineage>
</organism>
<feature type="non-terminal residue" evidence="2">
    <location>
        <position position="51"/>
    </location>
</feature>
<evidence type="ECO:0000256" key="1">
    <source>
        <dbReference type="SAM" id="MobiDB-lite"/>
    </source>
</evidence>
<dbReference type="EMBL" id="CADCWM010000908">
    <property type="protein sequence ID" value="CAA9584263.1"/>
    <property type="molecule type" value="Genomic_DNA"/>
</dbReference>
<gene>
    <name evidence="2" type="ORF">AVDCRST_MAG88-3729</name>
</gene>
<dbReference type="GO" id="GO:0016787">
    <property type="term" value="F:hydrolase activity"/>
    <property type="evidence" value="ECO:0007669"/>
    <property type="project" value="UniProtKB-KW"/>
</dbReference>
<dbReference type="AlphaFoldDB" id="A0A6J4VSM8"/>
<protein>
    <submittedName>
        <fullName evidence="2">Metal-dependent hydrolase YbeY, involved in rRNA and/or ribosome maturation and assembly</fullName>
    </submittedName>
</protein>
<keyword evidence="2" id="KW-0378">Hydrolase</keyword>
<feature type="non-terminal residue" evidence="2">
    <location>
        <position position="1"/>
    </location>
</feature>
<feature type="compositionally biased region" description="Low complexity" evidence="1">
    <location>
        <begin position="1"/>
        <end position="19"/>
    </location>
</feature>
<sequence>AGGALPRRARCPAPARLGRYNARGPRANARTAGGNPDRLVGPRAREWWGAV</sequence>
<reference evidence="2" key="1">
    <citation type="submission" date="2020-02" db="EMBL/GenBank/DDBJ databases">
        <authorList>
            <person name="Meier V. D."/>
        </authorList>
    </citation>
    <scope>NUCLEOTIDE SEQUENCE</scope>
    <source>
        <strain evidence="2">AVDCRST_MAG88</strain>
    </source>
</reference>
<feature type="region of interest" description="Disordered" evidence="1">
    <location>
        <begin position="1"/>
        <end position="38"/>
    </location>
</feature>